<evidence type="ECO:0000313" key="3">
    <source>
        <dbReference type="EMBL" id="CAB5013555.1"/>
    </source>
</evidence>
<sequence>MLPFERLRSIARSPGIADQELAIEVAECFAHYPIDSAQLVMIARRLLSHRRSCGALWWVCSRVVVATDPQAAALEAIKKLESDPTATRLSASLPFPADSPVAALGWTDTIHSALVDRTDLDVVVIPRSVGDKRLAQYLNRLELPFRVGDGDLSDPSHLLVEATVASPTLAQVPIGTIDLKATYPRAALWLVLAQGCLLPDKMYAVAVAEPSSNDRLNDLENNDYEQIEITQADRIATPVGIITPERVSKNLDCPVAPELLRL</sequence>
<dbReference type="EMBL" id="CAFBPQ010000002">
    <property type="protein sequence ID" value="CAB5013555.1"/>
    <property type="molecule type" value="Genomic_DNA"/>
</dbReference>
<dbReference type="EMBL" id="CAFBOF010000007">
    <property type="protein sequence ID" value="CAB4972411.1"/>
    <property type="molecule type" value="Genomic_DNA"/>
</dbReference>
<proteinExistence type="predicted"/>
<name>A0A6J7FNE9_9ZZZZ</name>
<evidence type="ECO:0000313" key="2">
    <source>
        <dbReference type="EMBL" id="CAB4972411.1"/>
    </source>
</evidence>
<dbReference type="AlphaFoldDB" id="A0A6J7FNE9"/>
<dbReference type="EMBL" id="CAFBMM010000002">
    <property type="protein sequence ID" value="CAB4895244.1"/>
    <property type="molecule type" value="Genomic_DNA"/>
</dbReference>
<protein>
    <submittedName>
        <fullName evidence="1">Unannotated protein</fullName>
    </submittedName>
</protein>
<reference evidence="1" key="1">
    <citation type="submission" date="2020-05" db="EMBL/GenBank/DDBJ databases">
        <authorList>
            <person name="Chiriac C."/>
            <person name="Salcher M."/>
            <person name="Ghai R."/>
            <person name="Kavagutti S V."/>
        </authorList>
    </citation>
    <scope>NUCLEOTIDE SEQUENCE</scope>
</reference>
<gene>
    <name evidence="1" type="ORF">UFOPK3605_00158</name>
    <name evidence="2" type="ORF">UFOPK3897_00549</name>
    <name evidence="3" type="ORF">UFOPK4121_00192</name>
</gene>
<organism evidence="1">
    <name type="scientific">freshwater metagenome</name>
    <dbReference type="NCBI Taxonomy" id="449393"/>
    <lineage>
        <taxon>unclassified sequences</taxon>
        <taxon>metagenomes</taxon>
        <taxon>ecological metagenomes</taxon>
    </lineage>
</organism>
<evidence type="ECO:0000313" key="1">
    <source>
        <dbReference type="EMBL" id="CAB4895244.1"/>
    </source>
</evidence>
<accession>A0A6J7FNE9</accession>